<feature type="region of interest" description="Disordered" evidence="1">
    <location>
        <begin position="1326"/>
        <end position="1406"/>
    </location>
</feature>
<feature type="compositionally biased region" description="Basic and acidic residues" evidence="1">
    <location>
        <begin position="1076"/>
        <end position="1089"/>
    </location>
</feature>
<protein>
    <submittedName>
        <fullName evidence="2">Uncharacterized protein</fullName>
    </submittedName>
</protein>
<feature type="region of interest" description="Disordered" evidence="1">
    <location>
        <begin position="729"/>
        <end position="754"/>
    </location>
</feature>
<feature type="compositionally biased region" description="Basic and acidic residues" evidence="1">
    <location>
        <begin position="40"/>
        <end position="61"/>
    </location>
</feature>
<evidence type="ECO:0000313" key="2">
    <source>
        <dbReference type="EMBL" id="RXK41047.1"/>
    </source>
</evidence>
<evidence type="ECO:0000256" key="1">
    <source>
        <dbReference type="SAM" id="MobiDB-lite"/>
    </source>
</evidence>
<feature type="region of interest" description="Disordered" evidence="1">
    <location>
        <begin position="1"/>
        <end position="61"/>
    </location>
</feature>
<feature type="region of interest" description="Disordered" evidence="1">
    <location>
        <begin position="1695"/>
        <end position="1722"/>
    </location>
</feature>
<feature type="region of interest" description="Disordered" evidence="1">
    <location>
        <begin position="1652"/>
        <end position="1681"/>
    </location>
</feature>
<feature type="region of interest" description="Disordered" evidence="1">
    <location>
        <begin position="240"/>
        <end position="395"/>
    </location>
</feature>
<sequence>MPFDRKRAVSNAENLGHGHPIDKSPSSQNLIPQAQITNRSGRDQGGRDERGGAKLRKQPERSKMEYDHLDFTWPRISDAAPTLDMDFRSSLLLQSLSQRFSVLLPSLSAAPEPTIRDIFAQQRARHEGPSITEAEEELVLAEIRDASVNPEDFEVYRNWDGVSPTLGLSTTTTFGGRPFNGHKGNITSFNSTSSHVTYTTSPTSPASAPVMPSNNLNTISPPPTSTSFSSFQTFGVGGEEYRPKVKSHGFGSQSLKDDDYIRRTNKTASRKQRNVSGSVSSKRSVRSEEDKETPTRKPVPLPNISPDKANAYWNNGRQQGIRAASPSESEHTDRTATPTPFSAIQVTSSRRGPKDPESSHSSTSGHSNSPFPTAELPPTPGEASHVVPKPKRGQRQSLLHGFSPAQMKRISMALLEAGDSLQRHGSVPPKHLPTHIGEEGVDQDLEELLAPPVSKLPQVNGHSRQESTSSARSAGSGRSQLPPSPRSHNLAAHVTSSIAAPVIPQPVLTPVRTLPVRHTPSLSSVSTQSSSPAVPVYIPGQPRPVRSLHQSEGSTSTRAPTPQQSSNSQNSPQSTNTSSGGRARSDSTPAAPGKPHVVPPTTSLGRSRSTNHAPSTSMQAASARGDIDYSHGSRFVSVGESVVSRGPSPLAIMPHTSEVIEECDEQADERGTDNVSVDDREHEVFASREAAPETQVTRDRRSIEDVLQESVPSSQPLPPNMRYPRAGSEEGIIGYTSPSTSRTRSPSTLRKVESSSSISSSYIEPWSDDVFWEDTFGFTASYRDEELPRTPDEGVMGDEVLRLISGVGKEELVMMQEKLVAIANQERQALRDADDSMAIGLFTPILQGHATFSKGMLPSPRSASPTHRPVSPPSAWRSASPPPSGSSSLPTVPTVSTSPIISGDIFTPPPSADRSDALTHPRPAQPLVVSRNTSFRQQEPTMPPTPLLSRSASSGKSNQDRPPLHTNPEVVRDFEARLAKATAELHQATTELHRTPSGKAGRLERKTTKRGDKFAISNPKLVSSSYQAPASPITPPDRPNPQVAGALEKASGSASKMSLRWKKLGFKRGPSTSNDEEAKGRSTSNEKPKPKPVHLAGPIDLRSREHTGASPDLNAFRFPPASADPTRQQTFVSVPSPPQSAQPGLKGMMDKLRHGRTASHGEIPKSELSQDRPVKTVDVESSGRETPRAQPHQPTPSDESNESAMIKFIEAGKALGLNDQQLSEMLAKKGMLNRSGTSTSSRSIQSTAPTSTTRSQTSPTPQVASLGRKDSTAVQRKPSTSDKSKGSLFRSLSKNKKNVGNTTESAPEVPTRKQIVRRTLLIPQMPVTLASPSTSTNQTNGSNEASASVRAQTGPRKLSIKRKPVNLTEQDRELVQNSPKSSSHFRKPSGASGITNASIRSVSGPTSENDATALGFLHPSLKPPNDTGRIVSSALHTTNGEHRGSLDDRSVSVTRSSAGGSIYDLYSEETGYQEMLASPPTPYHGERPITQAVEICEYEDGEIVWSLIDGLRARRDSSDMDLSFHQSRNPSFGSSKHDSVGIGEGGDGKMTGSQRLWKPPSLGNVQGLNLRHKERTAPEVRPETHIYHATAMDVAELIDQLSRDTNVSDKGRIDIRDDMPSPLDPTSPAFQYAFSTNGDETALPSPNPYHQPVPPQARHIPPGPGPGPIRTPASATVPASGFSPKRQMFVKHAFPGHQHHGSSYSIPSHSPTAASFVSSVDGPRTVEERLQALLDRLKDGSSEQEHNN</sequence>
<dbReference type="InParanoid" id="A0A4V1M4P1"/>
<feature type="compositionally biased region" description="Low complexity" evidence="1">
    <location>
        <begin position="469"/>
        <end position="479"/>
    </location>
</feature>
<gene>
    <name evidence="2" type="ORF">M231_01678</name>
</gene>
<dbReference type="EMBL" id="SDIL01000012">
    <property type="protein sequence ID" value="RXK41047.1"/>
    <property type="molecule type" value="Genomic_DNA"/>
</dbReference>
<accession>A0A4V1M4P1</accession>
<feature type="compositionally biased region" description="Polar residues" evidence="1">
    <location>
        <begin position="24"/>
        <end position="38"/>
    </location>
</feature>
<feature type="region of interest" description="Disordered" evidence="1">
    <location>
        <begin position="519"/>
        <end position="623"/>
    </location>
</feature>
<feature type="compositionally biased region" description="Polar residues" evidence="1">
    <location>
        <begin position="1701"/>
        <end position="1718"/>
    </location>
</feature>
<proteinExistence type="predicted"/>
<keyword evidence="3" id="KW-1185">Reference proteome</keyword>
<feature type="compositionally biased region" description="Low complexity" evidence="1">
    <location>
        <begin position="873"/>
        <end position="899"/>
    </location>
</feature>
<feature type="compositionally biased region" description="Basic and acidic residues" evidence="1">
    <location>
        <begin position="1001"/>
        <end position="1013"/>
    </location>
</feature>
<comment type="caution">
    <text evidence="2">The sequence shown here is derived from an EMBL/GenBank/DDBJ whole genome shotgun (WGS) entry which is preliminary data.</text>
</comment>
<feature type="compositionally biased region" description="Basic residues" evidence="1">
    <location>
        <begin position="263"/>
        <end position="273"/>
    </location>
</feature>
<feature type="compositionally biased region" description="Polar residues" evidence="1">
    <location>
        <begin position="1330"/>
        <end position="1351"/>
    </location>
</feature>
<dbReference type="Proteomes" id="UP000289152">
    <property type="component" value="Unassembled WGS sequence"/>
</dbReference>
<evidence type="ECO:0000313" key="3">
    <source>
        <dbReference type="Proteomes" id="UP000289152"/>
    </source>
</evidence>
<feature type="compositionally biased region" description="Basic and acidic residues" evidence="1">
    <location>
        <begin position="1162"/>
        <end position="1187"/>
    </location>
</feature>
<feature type="compositionally biased region" description="Polar residues" evidence="1">
    <location>
        <begin position="1392"/>
        <end position="1406"/>
    </location>
</feature>
<organism evidence="2 3">
    <name type="scientific">Tremella mesenterica</name>
    <name type="common">Jelly fungus</name>
    <dbReference type="NCBI Taxonomy" id="5217"/>
    <lineage>
        <taxon>Eukaryota</taxon>
        <taxon>Fungi</taxon>
        <taxon>Dikarya</taxon>
        <taxon>Basidiomycota</taxon>
        <taxon>Agaricomycotina</taxon>
        <taxon>Tremellomycetes</taxon>
        <taxon>Tremellales</taxon>
        <taxon>Tremellaceae</taxon>
        <taxon>Tremella</taxon>
    </lineage>
</organism>
<feature type="compositionally biased region" description="Polar residues" evidence="1">
    <location>
        <begin position="948"/>
        <end position="957"/>
    </location>
</feature>
<feature type="compositionally biased region" description="Polar residues" evidence="1">
    <location>
        <begin position="930"/>
        <end position="940"/>
    </location>
</feature>
<feature type="region of interest" description="Disordered" evidence="1">
    <location>
        <begin position="1226"/>
        <end position="1314"/>
    </location>
</feature>
<feature type="compositionally biased region" description="Polar residues" evidence="1">
    <location>
        <begin position="335"/>
        <end position="350"/>
    </location>
</feature>
<feature type="compositionally biased region" description="Polar residues" evidence="1">
    <location>
        <begin position="548"/>
        <end position="559"/>
    </location>
</feature>
<dbReference type="OrthoDB" id="3259825at2759"/>
<feature type="compositionally biased region" description="Basic and acidic residues" evidence="1">
    <location>
        <begin position="285"/>
        <end position="295"/>
    </location>
</feature>
<feature type="compositionally biased region" description="Low complexity" evidence="1">
    <location>
        <begin position="736"/>
        <end position="754"/>
    </location>
</feature>
<feature type="region of interest" description="Disordered" evidence="1">
    <location>
        <begin position="853"/>
        <end position="967"/>
    </location>
</feature>
<feature type="region of interest" description="Disordered" evidence="1">
    <location>
        <begin position="455"/>
        <end position="490"/>
    </location>
</feature>
<feature type="compositionally biased region" description="Low complexity" evidence="1">
    <location>
        <begin position="1235"/>
        <end position="1262"/>
    </location>
</feature>
<feature type="compositionally biased region" description="Polar residues" evidence="1">
    <location>
        <begin position="600"/>
        <end position="620"/>
    </location>
</feature>
<feature type="compositionally biased region" description="Low complexity" evidence="1">
    <location>
        <begin position="560"/>
        <end position="579"/>
    </location>
</feature>
<name>A0A4V1M4P1_TREME</name>
<reference evidence="2 3" key="1">
    <citation type="submission" date="2016-06" db="EMBL/GenBank/DDBJ databases">
        <title>Evolution of pathogenesis and genome organization in the Tremellales.</title>
        <authorList>
            <person name="Cuomo C."/>
            <person name="Litvintseva A."/>
            <person name="Heitman J."/>
            <person name="Chen Y."/>
            <person name="Sun S."/>
            <person name="Springer D."/>
            <person name="Dromer F."/>
            <person name="Young S."/>
            <person name="Zeng Q."/>
            <person name="Chapman S."/>
            <person name="Gujja S."/>
            <person name="Saif S."/>
            <person name="Birren B."/>
        </authorList>
    </citation>
    <scope>NUCLEOTIDE SEQUENCE [LARGE SCALE GENOMIC DNA]</scope>
    <source>
        <strain evidence="2 3">ATCC 28783</strain>
    </source>
</reference>
<feature type="region of interest" description="Disordered" evidence="1">
    <location>
        <begin position="992"/>
        <end position="1207"/>
    </location>
</feature>
<feature type="compositionally biased region" description="Low complexity" evidence="1">
    <location>
        <begin position="520"/>
        <end position="536"/>
    </location>
</feature>
<feature type="compositionally biased region" description="Pro residues" evidence="1">
    <location>
        <begin position="1652"/>
        <end position="1669"/>
    </location>
</feature>
<feature type="compositionally biased region" description="Low complexity" evidence="1">
    <location>
        <begin position="359"/>
        <end position="369"/>
    </location>
</feature>